<dbReference type="InterPro" id="IPR024498">
    <property type="entry name" value="DUF2786"/>
</dbReference>
<dbReference type="Proteomes" id="UP000468344">
    <property type="component" value="Unassembled WGS sequence"/>
</dbReference>
<evidence type="ECO:0000259" key="2">
    <source>
        <dbReference type="Pfam" id="PF23771"/>
    </source>
</evidence>
<feature type="domain" description="DUF7168" evidence="2">
    <location>
        <begin position="77"/>
        <end position="184"/>
    </location>
</feature>
<dbReference type="RefSeq" id="WP_057280207.1">
    <property type="nucleotide sequence ID" value="NZ_BAABZK010000001.1"/>
</dbReference>
<reference evidence="3 4" key="1">
    <citation type="journal article" date="2019" name="Nat. Med.">
        <title>A library of human gut bacterial isolates paired with longitudinal multiomics data enables mechanistic microbiome research.</title>
        <authorList>
            <person name="Poyet M."/>
            <person name="Groussin M."/>
            <person name="Gibbons S.M."/>
            <person name="Avila-Pacheco J."/>
            <person name="Jiang X."/>
            <person name="Kearney S.M."/>
            <person name="Perrotta A.R."/>
            <person name="Berdy B."/>
            <person name="Zhao S."/>
            <person name="Lieberman T.D."/>
            <person name="Swanson P.K."/>
            <person name="Smith M."/>
            <person name="Roesemann S."/>
            <person name="Alexander J.E."/>
            <person name="Rich S.A."/>
            <person name="Livny J."/>
            <person name="Vlamakis H."/>
            <person name="Clish C."/>
            <person name="Bullock K."/>
            <person name="Deik A."/>
            <person name="Scott J."/>
            <person name="Pierce K.A."/>
            <person name="Xavier R.J."/>
            <person name="Alm E.J."/>
        </authorList>
    </citation>
    <scope>NUCLEOTIDE SEQUENCE [LARGE SCALE GENOMIC DNA]</scope>
    <source>
        <strain evidence="3 4">BIOML-A140</strain>
    </source>
</reference>
<accession>A0A174KAB6</accession>
<dbReference type="Pfam" id="PF23771">
    <property type="entry name" value="DUF7168"/>
    <property type="match status" value="1"/>
</dbReference>
<dbReference type="AlphaFoldDB" id="A0A174KAB6"/>
<evidence type="ECO:0000259" key="1">
    <source>
        <dbReference type="Pfam" id="PF10979"/>
    </source>
</evidence>
<dbReference type="InterPro" id="IPR055592">
    <property type="entry name" value="DUF7168"/>
</dbReference>
<proteinExistence type="predicted"/>
<name>A0A174KAB6_PHOVU</name>
<feature type="domain" description="DUF2786" evidence="1">
    <location>
        <begin position="10"/>
        <end position="48"/>
    </location>
</feature>
<dbReference type="EMBL" id="WDBY01000025">
    <property type="protein sequence ID" value="KAB6476688.1"/>
    <property type="molecule type" value="Genomic_DNA"/>
</dbReference>
<sequence length="242" mass="27526">MKQNNGIPDKIMERIRKLMRLKESTTSEGEARAAAAAASRLLKEYNLSLFDISGRAQETVFAIGRSGAFSYKDAFGSYWKRDLLNVLCRYNYCRILLCRGTTDMFIVGTDENITAVTVLYDYLRTAFRRLAEERHKEYVSVRRGYYRTGKYRKKYIRSYLEGVTPGLREQFEAGRSRPAEESRETALTCCHDALIDKYLEKIGAGTSKAHPRKTGTDRSAYYSGMGDGRNISLNRQIKGGGI</sequence>
<protein>
    <submittedName>
        <fullName evidence="3">DUF2786 domain-containing protein</fullName>
    </submittedName>
</protein>
<gene>
    <name evidence="3" type="ORF">GAZ06_13135</name>
</gene>
<evidence type="ECO:0000313" key="3">
    <source>
        <dbReference type="EMBL" id="KAB6476688.1"/>
    </source>
</evidence>
<evidence type="ECO:0000313" key="4">
    <source>
        <dbReference type="Proteomes" id="UP000468344"/>
    </source>
</evidence>
<organism evidence="3 4">
    <name type="scientific">Phocaeicola vulgatus</name>
    <name type="common">Bacteroides vulgatus</name>
    <dbReference type="NCBI Taxonomy" id="821"/>
    <lineage>
        <taxon>Bacteria</taxon>
        <taxon>Pseudomonadati</taxon>
        <taxon>Bacteroidota</taxon>
        <taxon>Bacteroidia</taxon>
        <taxon>Bacteroidales</taxon>
        <taxon>Bacteroidaceae</taxon>
        <taxon>Phocaeicola</taxon>
    </lineage>
</organism>
<comment type="caution">
    <text evidence="3">The sequence shown here is derived from an EMBL/GenBank/DDBJ whole genome shotgun (WGS) entry which is preliminary data.</text>
</comment>
<dbReference type="Pfam" id="PF10979">
    <property type="entry name" value="DUF2786"/>
    <property type="match status" value="1"/>
</dbReference>